<dbReference type="Proteomes" id="UP000714915">
    <property type="component" value="Unassembled WGS sequence"/>
</dbReference>
<dbReference type="AlphaFoldDB" id="A0A955LAJ8"/>
<evidence type="ECO:0000256" key="3">
    <source>
        <dbReference type="ARBA" id="ARBA00030757"/>
    </source>
</evidence>
<dbReference type="CDD" id="cd02440">
    <property type="entry name" value="AdoMet_MTases"/>
    <property type="match status" value="1"/>
</dbReference>
<reference evidence="4" key="1">
    <citation type="submission" date="2020-04" db="EMBL/GenBank/DDBJ databases">
        <authorList>
            <person name="Zhang T."/>
        </authorList>
    </citation>
    <scope>NUCLEOTIDE SEQUENCE</scope>
    <source>
        <strain evidence="4">HKST-UBA09</strain>
    </source>
</reference>
<sequence>MKIIDVKNLGTGKVFQWTREYLFEFLTKSRNAPLYTPTVMAAFQHLDRRDFIPNEIKDKAYEDIELEIGHNEHFTRPSTLAQVAELIKPKAGGSYLDIGTGTGYFAMILGFVAGSSGKVVTIERIQWLWELARVNSTKYKDINNVTFLYRNGIEGLPQQAPYDGIHISFAIEEPSDTLKMQLNPNGGIMVYPTTDNEIKVIERMGDDYTEEIIPGFVFSEGKAGIA</sequence>
<evidence type="ECO:0000313" key="4">
    <source>
        <dbReference type="EMBL" id="MCA9386553.1"/>
    </source>
</evidence>
<dbReference type="EMBL" id="JAGQLF010000006">
    <property type="protein sequence ID" value="MCA9386553.1"/>
    <property type="molecule type" value="Genomic_DNA"/>
</dbReference>
<gene>
    <name evidence="4" type="ORF">KC669_00815</name>
</gene>
<accession>A0A955LAJ8</accession>
<evidence type="ECO:0000256" key="1">
    <source>
        <dbReference type="ARBA" id="ARBA00005369"/>
    </source>
</evidence>
<dbReference type="GO" id="GO:0004719">
    <property type="term" value="F:protein-L-isoaspartate (D-aspartate) O-methyltransferase activity"/>
    <property type="evidence" value="ECO:0007669"/>
    <property type="project" value="InterPro"/>
</dbReference>
<organism evidence="4 5">
    <name type="scientific">Candidatus Dojkabacteria bacterium</name>
    <dbReference type="NCBI Taxonomy" id="2099670"/>
    <lineage>
        <taxon>Bacteria</taxon>
        <taxon>Candidatus Dojkabacteria</taxon>
    </lineage>
</organism>
<reference evidence="4" key="2">
    <citation type="journal article" date="2021" name="Microbiome">
        <title>Successional dynamics and alternative stable states in a saline activated sludge microbial community over 9 years.</title>
        <authorList>
            <person name="Wang Y."/>
            <person name="Ye J."/>
            <person name="Ju F."/>
            <person name="Liu L."/>
            <person name="Boyd J.A."/>
            <person name="Deng Y."/>
            <person name="Parks D.H."/>
            <person name="Jiang X."/>
            <person name="Yin X."/>
            <person name="Woodcroft B.J."/>
            <person name="Tyson G.W."/>
            <person name="Hugenholtz P."/>
            <person name="Polz M.F."/>
            <person name="Zhang T."/>
        </authorList>
    </citation>
    <scope>NUCLEOTIDE SEQUENCE</scope>
    <source>
        <strain evidence="4">HKST-UBA09</strain>
    </source>
</reference>
<evidence type="ECO:0000256" key="2">
    <source>
        <dbReference type="ARBA" id="ARBA00013346"/>
    </source>
</evidence>
<dbReference type="Gene3D" id="3.40.50.150">
    <property type="entry name" value="Vaccinia Virus protein VP39"/>
    <property type="match status" value="1"/>
</dbReference>
<evidence type="ECO:0000313" key="5">
    <source>
        <dbReference type="Proteomes" id="UP000714915"/>
    </source>
</evidence>
<dbReference type="PANTHER" id="PTHR11579:SF9">
    <property type="entry name" value="PROTEIN-L-ISOASPARTATE O-METHYLTRANSFERASE"/>
    <property type="match status" value="1"/>
</dbReference>
<name>A0A955LAJ8_9BACT</name>
<comment type="caution">
    <text evidence="4">The sequence shown here is derived from an EMBL/GenBank/DDBJ whole genome shotgun (WGS) entry which is preliminary data.</text>
</comment>
<keyword evidence="4" id="KW-0808">Transferase</keyword>
<dbReference type="GO" id="GO:0032259">
    <property type="term" value="P:methylation"/>
    <property type="evidence" value="ECO:0007669"/>
    <property type="project" value="UniProtKB-KW"/>
</dbReference>
<dbReference type="Pfam" id="PF01135">
    <property type="entry name" value="PCMT"/>
    <property type="match status" value="1"/>
</dbReference>
<dbReference type="InterPro" id="IPR029063">
    <property type="entry name" value="SAM-dependent_MTases_sf"/>
</dbReference>
<dbReference type="GO" id="GO:0005737">
    <property type="term" value="C:cytoplasm"/>
    <property type="evidence" value="ECO:0007669"/>
    <property type="project" value="TreeGrafter"/>
</dbReference>
<comment type="similarity">
    <text evidence="1">Belongs to the methyltransferase superfamily. L-isoaspartyl/D-aspartyl protein methyltransferase family.</text>
</comment>
<protein>
    <recommendedName>
        <fullName evidence="2">Protein-L-isoaspartate O-methyltransferase</fullName>
    </recommendedName>
    <alternativeName>
        <fullName evidence="3">Protein L-isoaspartyl methyltransferase</fullName>
    </alternativeName>
</protein>
<proteinExistence type="inferred from homology"/>
<dbReference type="SUPFAM" id="SSF53335">
    <property type="entry name" value="S-adenosyl-L-methionine-dependent methyltransferases"/>
    <property type="match status" value="1"/>
</dbReference>
<dbReference type="PANTHER" id="PTHR11579">
    <property type="entry name" value="PROTEIN-L-ISOASPARTATE O-METHYLTRANSFERASE"/>
    <property type="match status" value="1"/>
</dbReference>
<dbReference type="InterPro" id="IPR000682">
    <property type="entry name" value="PCMT"/>
</dbReference>
<keyword evidence="4" id="KW-0489">Methyltransferase</keyword>